<dbReference type="InterPro" id="IPR008841">
    <property type="entry name" value="Siphovirus-type_tail_N"/>
</dbReference>
<dbReference type="Pfam" id="PF21869">
    <property type="entry name" value="Dit-like_CBM2"/>
    <property type="match status" value="1"/>
</dbReference>
<organism evidence="3 4">
    <name type="scientific">Candidatus Enterococcus lowellii</name>
    <dbReference type="NCBI Taxonomy" id="2230877"/>
    <lineage>
        <taxon>Bacteria</taxon>
        <taxon>Bacillati</taxon>
        <taxon>Bacillota</taxon>
        <taxon>Bacilli</taxon>
        <taxon>Lactobacillales</taxon>
        <taxon>Enterococcaceae</taxon>
        <taxon>Enterococcus</taxon>
    </lineage>
</organism>
<evidence type="ECO:0000259" key="2">
    <source>
        <dbReference type="Pfam" id="PF21869"/>
    </source>
</evidence>
<feature type="domain" description="Distal tail component second carbohydrate binding" evidence="2">
    <location>
        <begin position="384"/>
        <end position="614"/>
    </location>
</feature>
<reference evidence="3 4" key="1">
    <citation type="submission" date="2024-03" db="EMBL/GenBank/DDBJ databases">
        <title>The Genome Sequence of Enterococcus sp. DIV2402.</title>
        <authorList>
            <consortium name="The Broad Institute Genomics Platform"/>
            <consortium name="The Broad Institute Microbial Omics Core"/>
            <consortium name="The Broad Institute Genomic Center for Infectious Diseases"/>
            <person name="Earl A."/>
            <person name="Manson A."/>
            <person name="Gilmore M."/>
            <person name="Schwartman J."/>
            <person name="Shea T."/>
            <person name="Abouelleil A."/>
            <person name="Cao P."/>
            <person name="Chapman S."/>
            <person name="Cusick C."/>
            <person name="Young S."/>
            <person name="Neafsey D."/>
            <person name="Nusbaum C."/>
            <person name="Birren B."/>
        </authorList>
    </citation>
    <scope>NUCLEOTIDE SEQUENCE [LARGE SCALE GENOMIC DNA]</scope>
    <source>
        <strain evidence="3 4">DIV2402</strain>
    </source>
</reference>
<dbReference type="Pfam" id="PF05709">
    <property type="entry name" value="Sipho_tail"/>
    <property type="match status" value="1"/>
</dbReference>
<dbReference type="InterPro" id="IPR054064">
    <property type="entry name" value="Dit-like_CBM2"/>
</dbReference>
<evidence type="ECO:0000259" key="1">
    <source>
        <dbReference type="Pfam" id="PF05709"/>
    </source>
</evidence>
<dbReference type="Proteomes" id="UP000664701">
    <property type="component" value="Chromosome"/>
</dbReference>
<dbReference type="Gene3D" id="2.40.30.200">
    <property type="match status" value="1"/>
</dbReference>
<gene>
    <name evidence="3" type="ORF">DOK78_002361</name>
</gene>
<sequence>MPTIIENKEYTFLNHIIFDGVASNELFYCTDMSYSLLDKDVQTTQLGKQDGITVKDVRYAEKEFSLDILFTTDQLINKKITNIHDLRRTIANYFDSNEPKEMIWTADPALYRKVIYTGTTDIEFLNNSTCTAKVTFLNPSGIEYARDSKITTNQVPSSGTGNLFIQPEFAMKTKYFASWSFVEPNERFNGSRVLTGFHDTSTDSIYHGEYHRWVTNSVKRRVNLSKGDSVSASLWVRLNEPANGRVFLASIEEYNERGKNRTYWQDLPLPEFILGEWVQIKLENYKIKGSDTKYISLLPRTVKYGNFSISKPQINLGERLTTYEVTPINLDDTIKIENRGTYKAYPILRAKMNGESGLLAFVNSNGGVLQFGNPQALDGSTAVRSDRVLYGGFEGKLPTGSIMNQGISSYPIHTSGKANTMKGSFSWKNKDVATPVWASNANDMWNGPSFTVPIDKNANNQNTGDFSFTNRFNFRSGVRECHRIEFALIDDNNKHFLGFVMRDSSGSRKELIAEFHINDAVNTRSFNLDLKKFDGGFFEIQINRKGNKVTFQLGQITNLKGAVNLKKDAILSKTYTDDAYKNRPIEKSFYWAMRWANGTVGTINFTDTKFTWVNTPYWKDIKNIYDDQDEVEVDVQSRKLYVNGVEAQDSAYHSIANEWEKFVLNPYSDTEVQVVSSSWALTPEIEAEFTETFI</sequence>
<name>A0ABZ2SPM3_9ENTE</name>
<dbReference type="EMBL" id="CP147251">
    <property type="protein sequence ID" value="WYJ77723.1"/>
    <property type="molecule type" value="Genomic_DNA"/>
</dbReference>
<dbReference type="InterPro" id="IPR006520">
    <property type="entry name" value="Dit_BPSPP_N"/>
</dbReference>
<protein>
    <recommendedName>
        <fullName evidence="5">Phage tail protein</fullName>
    </recommendedName>
</protein>
<evidence type="ECO:0008006" key="5">
    <source>
        <dbReference type="Google" id="ProtNLM"/>
    </source>
</evidence>
<dbReference type="RefSeq" id="WP_207940172.1">
    <property type="nucleotide sequence ID" value="NZ_CP147251.1"/>
</dbReference>
<feature type="domain" description="Siphovirus-type tail component RIFT-related" evidence="1">
    <location>
        <begin position="42"/>
        <end position="137"/>
    </location>
</feature>
<keyword evidence="4" id="KW-1185">Reference proteome</keyword>
<proteinExistence type="predicted"/>
<accession>A0ABZ2SPM3</accession>
<evidence type="ECO:0000313" key="3">
    <source>
        <dbReference type="EMBL" id="WYJ77723.1"/>
    </source>
</evidence>
<dbReference type="NCBIfam" id="TIGR01633">
    <property type="entry name" value="phi3626_gp14_N"/>
    <property type="match status" value="1"/>
</dbReference>
<evidence type="ECO:0000313" key="4">
    <source>
        <dbReference type="Proteomes" id="UP000664701"/>
    </source>
</evidence>